<evidence type="ECO:0000313" key="9">
    <source>
        <dbReference type="Proteomes" id="UP000053660"/>
    </source>
</evidence>
<accession>A0A0B1S9C8</accession>
<feature type="transmembrane region" description="Helical" evidence="7">
    <location>
        <begin position="58"/>
        <end position="81"/>
    </location>
</feature>
<dbReference type="Pfam" id="PF00375">
    <property type="entry name" value="SDF"/>
    <property type="match status" value="1"/>
</dbReference>
<dbReference type="InterPro" id="IPR050746">
    <property type="entry name" value="DAACS"/>
</dbReference>
<evidence type="ECO:0000256" key="7">
    <source>
        <dbReference type="RuleBase" id="RU361216"/>
    </source>
</evidence>
<keyword evidence="5 7" id="KW-1133">Transmembrane helix</keyword>
<dbReference type="Proteomes" id="UP000053660">
    <property type="component" value="Unassembled WGS sequence"/>
</dbReference>
<dbReference type="OrthoDB" id="5877963at2759"/>
<proteinExistence type="inferred from homology"/>
<keyword evidence="6 7" id="KW-0472">Membrane</keyword>
<evidence type="ECO:0000256" key="2">
    <source>
        <dbReference type="ARBA" id="ARBA00006148"/>
    </source>
</evidence>
<dbReference type="SUPFAM" id="SSF118215">
    <property type="entry name" value="Proton glutamate symport protein"/>
    <property type="match status" value="1"/>
</dbReference>
<keyword evidence="4 7" id="KW-0812">Transmembrane</keyword>
<keyword evidence="7" id="KW-0769">Symport</keyword>
<dbReference type="AlphaFoldDB" id="A0A0B1S9C8"/>
<sequence>MFPDNIVQASFERTQTVYRRKSLSTQVNGTEEITKEVAEQRGMNILGSKILNFAQREISYATFLQAHFAGIIVFCIGFGIATSHYSKNYPLMVNFFIALDKIIMKLMLSVMWFAPIGITSLICGSLLELDDIWTAASAMSRYILTVLIGLFIHSFITVPALYFLLTRKNPLNIFKYIMEGGMAALGTSSSGAALSLCINGMEQLGGLDERVVRFVLPLGATINMDGCALYEAVAVIFIAQINNVQLGFDQIITVSVTATIASLGLNAVPVGLVSIFLILNTVGLPTTEVPLLFAVDWML</sequence>
<dbReference type="GO" id="GO:0005886">
    <property type="term" value="C:plasma membrane"/>
    <property type="evidence" value="ECO:0007669"/>
    <property type="project" value="TreeGrafter"/>
</dbReference>
<dbReference type="InterPro" id="IPR036458">
    <property type="entry name" value="Na:dicarbo_symporter_sf"/>
</dbReference>
<name>A0A0B1S9C8_OESDE</name>
<evidence type="ECO:0000256" key="5">
    <source>
        <dbReference type="ARBA" id="ARBA00022989"/>
    </source>
</evidence>
<evidence type="ECO:0000256" key="6">
    <source>
        <dbReference type="ARBA" id="ARBA00023136"/>
    </source>
</evidence>
<evidence type="ECO:0000313" key="8">
    <source>
        <dbReference type="EMBL" id="KHJ80506.1"/>
    </source>
</evidence>
<dbReference type="GO" id="GO:0015501">
    <property type="term" value="F:glutamate:sodium symporter activity"/>
    <property type="evidence" value="ECO:0007669"/>
    <property type="project" value="TreeGrafter"/>
</dbReference>
<protein>
    <recommendedName>
        <fullName evidence="7">Amino acid transporter</fullName>
    </recommendedName>
</protein>
<evidence type="ECO:0000256" key="3">
    <source>
        <dbReference type="ARBA" id="ARBA00022448"/>
    </source>
</evidence>
<gene>
    <name evidence="8" type="ORF">OESDEN_19819</name>
</gene>
<dbReference type="GO" id="GO:0015175">
    <property type="term" value="F:neutral L-amino acid transmembrane transporter activity"/>
    <property type="evidence" value="ECO:0007669"/>
    <property type="project" value="TreeGrafter"/>
</dbReference>
<dbReference type="GO" id="GO:0005313">
    <property type="term" value="F:L-glutamate transmembrane transporter activity"/>
    <property type="evidence" value="ECO:0007669"/>
    <property type="project" value="TreeGrafter"/>
</dbReference>
<keyword evidence="3 7" id="KW-0813">Transport</keyword>
<dbReference type="PANTHER" id="PTHR11958:SF17">
    <property type="entry name" value="AMINO ACID TRANSPORTER"/>
    <property type="match status" value="1"/>
</dbReference>
<dbReference type="PANTHER" id="PTHR11958">
    <property type="entry name" value="SODIUM/DICARBOXYLATE SYMPORTER-RELATED"/>
    <property type="match status" value="1"/>
</dbReference>
<feature type="transmembrane region" description="Helical" evidence="7">
    <location>
        <begin position="102"/>
        <end position="122"/>
    </location>
</feature>
<comment type="caution">
    <text evidence="7">Lacks conserved residue(s) required for the propagation of feature annotation.</text>
</comment>
<comment type="subcellular location">
    <subcellularLocation>
        <location evidence="1 7">Membrane</location>
        <topology evidence="1 7">Multi-pass membrane protein</topology>
    </subcellularLocation>
</comment>
<reference evidence="8 9" key="1">
    <citation type="submission" date="2014-03" db="EMBL/GenBank/DDBJ databases">
        <title>Draft genome of the hookworm Oesophagostomum dentatum.</title>
        <authorList>
            <person name="Mitreva M."/>
        </authorList>
    </citation>
    <scope>NUCLEOTIDE SEQUENCE [LARGE SCALE GENOMIC DNA]</scope>
    <source>
        <strain evidence="8 9">OD-Hann</strain>
    </source>
</reference>
<keyword evidence="9" id="KW-1185">Reference proteome</keyword>
<dbReference type="Gene3D" id="1.10.3860.10">
    <property type="entry name" value="Sodium:dicarboxylate symporter"/>
    <property type="match status" value="1"/>
</dbReference>
<evidence type="ECO:0000256" key="4">
    <source>
        <dbReference type="ARBA" id="ARBA00022692"/>
    </source>
</evidence>
<organism evidence="8 9">
    <name type="scientific">Oesophagostomum dentatum</name>
    <name type="common">Nodular worm</name>
    <dbReference type="NCBI Taxonomy" id="61180"/>
    <lineage>
        <taxon>Eukaryota</taxon>
        <taxon>Metazoa</taxon>
        <taxon>Ecdysozoa</taxon>
        <taxon>Nematoda</taxon>
        <taxon>Chromadorea</taxon>
        <taxon>Rhabditida</taxon>
        <taxon>Rhabditina</taxon>
        <taxon>Rhabditomorpha</taxon>
        <taxon>Strongyloidea</taxon>
        <taxon>Strongylidae</taxon>
        <taxon>Oesophagostomum</taxon>
    </lineage>
</organism>
<feature type="transmembrane region" description="Helical" evidence="7">
    <location>
        <begin position="251"/>
        <end position="279"/>
    </location>
</feature>
<feature type="transmembrane region" description="Helical" evidence="7">
    <location>
        <begin position="142"/>
        <end position="164"/>
    </location>
</feature>
<dbReference type="InterPro" id="IPR001991">
    <property type="entry name" value="Na-dicarboxylate_symporter"/>
</dbReference>
<comment type="similarity">
    <text evidence="2 7">Belongs to the dicarboxylate/amino acid:cation symporter (DAACS) (TC 2.A.23) family.</text>
</comment>
<dbReference type="PRINTS" id="PR00173">
    <property type="entry name" value="EDTRNSPORT"/>
</dbReference>
<dbReference type="EMBL" id="KN600417">
    <property type="protein sequence ID" value="KHJ80506.1"/>
    <property type="molecule type" value="Genomic_DNA"/>
</dbReference>
<evidence type="ECO:0000256" key="1">
    <source>
        <dbReference type="ARBA" id="ARBA00004141"/>
    </source>
</evidence>